<dbReference type="InterPro" id="IPR051104">
    <property type="entry name" value="FAD_monoxygenase"/>
</dbReference>
<gene>
    <name evidence="5" type="ORF">PsYK624_104080</name>
</gene>
<accession>A0A9P3LGE4</accession>
<evidence type="ECO:0000256" key="1">
    <source>
        <dbReference type="ARBA" id="ARBA00022630"/>
    </source>
</evidence>
<sequence>MVLRVAICGGGIGGLSLALILKNFQASQPLTIDVYEAESTFSSVGAGITLWQRTRSIFAALGLQLVLENRALSPPLMLRKSDTKEPFTFDELPVPYGSIALPRAEMVQLLVECLEPNSTPGLAIHFAKRLSSYQQDGDGVTLHFADGSSASADLLVGADGIGSAARRTMYADIAERTSRSDPEKAAAVLESARPTWSGTYAYRTLLPRERLQAVSPNNVMLGEAMIWCGSGKHVISYPISPTIINILFYDTIPGGLGQPLSGPPVVSATKEEIVELYQDWEDDLCIAAENIGEVSKWAISHIRNLPQYADGRVVLLGDSAHAMSTHFGAGAGQAIDDSYILGRILTHPGVTTANLVDALKVYDAVRRPIADDITERSLRTGFLYELHPDYVPAGTDLDKLRAGDPAELRRITDEARRMSRFHWAEMPEQDWERARALLERQILGKEDGSTLPRPEL</sequence>
<dbReference type="Pfam" id="PF01494">
    <property type="entry name" value="FAD_binding_3"/>
    <property type="match status" value="2"/>
</dbReference>
<comment type="caution">
    <text evidence="5">The sequence shown here is derived from an EMBL/GenBank/DDBJ whole genome shotgun (WGS) entry which is preliminary data.</text>
</comment>
<dbReference type="Gene3D" id="3.50.50.60">
    <property type="entry name" value="FAD/NAD(P)-binding domain"/>
    <property type="match status" value="1"/>
</dbReference>
<evidence type="ECO:0000256" key="2">
    <source>
        <dbReference type="ARBA" id="ARBA00022827"/>
    </source>
</evidence>
<organism evidence="5 6">
    <name type="scientific">Phanerochaete sordida</name>
    <dbReference type="NCBI Taxonomy" id="48140"/>
    <lineage>
        <taxon>Eukaryota</taxon>
        <taxon>Fungi</taxon>
        <taxon>Dikarya</taxon>
        <taxon>Basidiomycota</taxon>
        <taxon>Agaricomycotina</taxon>
        <taxon>Agaricomycetes</taxon>
        <taxon>Polyporales</taxon>
        <taxon>Phanerochaetaceae</taxon>
        <taxon>Phanerochaete</taxon>
    </lineage>
</organism>
<name>A0A9P3LGE4_9APHY</name>
<protein>
    <submittedName>
        <fullName evidence="5">FAD/NAD-binding domain-containing protein</fullName>
    </submittedName>
</protein>
<dbReference type="SUPFAM" id="SSF51905">
    <property type="entry name" value="FAD/NAD(P)-binding domain"/>
    <property type="match status" value="1"/>
</dbReference>
<feature type="domain" description="FAD-binding" evidence="4">
    <location>
        <begin position="4"/>
        <end position="198"/>
    </location>
</feature>
<keyword evidence="6" id="KW-1185">Reference proteome</keyword>
<dbReference type="PANTHER" id="PTHR46720:SF3">
    <property type="entry name" value="FAD-BINDING DOMAIN-CONTAINING PROTEIN-RELATED"/>
    <property type="match status" value="1"/>
</dbReference>
<dbReference type="Proteomes" id="UP000703269">
    <property type="component" value="Unassembled WGS sequence"/>
</dbReference>
<dbReference type="OrthoDB" id="417877at2759"/>
<keyword evidence="3" id="KW-0560">Oxidoreductase</keyword>
<proteinExistence type="predicted"/>
<dbReference type="PRINTS" id="PR00420">
    <property type="entry name" value="RNGMNOXGNASE"/>
</dbReference>
<dbReference type="GO" id="GO:0044550">
    <property type="term" value="P:secondary metabolite biosynthetic process"/>
    <property type="evidence" value="ECO:0007669"/>
    <property type="project" value="TreeGrafter"/>
</dbReference>
<reference evidence="5 6" key="1">
    <citation type="submission" date="2021-08" db="EMBL/GenBank/DDBJ databases">
        <title>Draft Genome Sequence of Phanerochaete sordida strain YK-624.</title>
        <authorList>
            <person name="Mori T."/>
            <person name="Dohra H."/>
            <person name="Suzuki T."/>
            <person name="Kawagishi H."/>
            <person name="Hirai H."/>
        </authorList>
    </citation>
    <scope>NUCLEOTIDE SEQUENCE [LARGE SCALE GENOMIC DNA]</scope>
    <source>
        <strain evidence="5 6">YK-624</strain>
    </source>
</reference>
<dbReference type="AlphaFoldDB" id="A0A9P3LGE4"/>
<feature type="domain" description="FAD-binding" evidence="4">
    <location>
        <begin position="271"/>
        <end position="377"/>
    </location>
</feature>
<keyword evidence="1" id="KW-0285">Flavoprotein</keyword>
<dbReference type="GO" id="GO:0071949">
    <property type="term" value="F:FAD binding"/>
    <property type="evidence" value="ECO:0007669"/>
    <property type="project" value="InterPro"/>
</dbReference>
<evidence type="ECO:0000256" key="3">
    <source>
        <dbReference type="ARBA" id="ARBA00023002"/>
    </source>
</evidence>
<dbReference type="InterPro" id="IPR002938">
    <property type="entry name" value="FAD-bd"/>
</dbReference>
<dbReference type="PANTHER" id="PTHR46720">
    <property type="entry name" value="HYDROXYLASE, PUTATIVE (AFU_ORTHOLOGUE AFUA_3G01460)-RELATED"/>
    <property type="match status" value="1"/>
</dbReference>
<dbReference type="EMBL" id="BPQB01000038">
    <property type="protein sequence ID" value="GJE94240.1"/>
    <property type="molecule type" value="Genomic_DNA"/>
</dbReference>
<evidence type="ECO:0000313" key="5">
    <source>
        <dbReference type="EMBL" id="GJE94240.1"/>
    </source>
</evidence>
<dbReference type="InterPro" id="IPR036188">
    <property type="entry name" value="FAD/NAD-bd_sf"/>
</dbReference>
<keyword evidence="2" id="KW-0274">FAD</keyword>
<evidence type="ECO:0000313" key="6">
    <source>
        <dbReference type="Proteomes" id="UP000703269"/>
    </source>
</evidence>
<evidence type="ECO:0000259" key="4">
    <source>
        <dbReference type="Pfam" id="PF01494"/>
    </source>
</evidence>
<dbReference type="SUPFAM" id="SSF54373">
    <property type="entry name" value="FAD-linked reductases, C-terminal domain"/>
    <property type="match status" value="1"/>
</dbReference>
<dbReference type="GO" id="GO:0016491">
    <property type="term" value="F:oxidoreductase activity"/>
    <property type="evidence" value="ECO:0007669"/>
    <property type="project" value="UniProtKB-KW"/>
</dbReference>